<keyword evidence="13" id="KW-0131">Cell cycle</keyword>
<evidence type="ECO:0000259" key="15">
    <source>
        <dbReference type="PROSITE" id="PS50006"/>
    </source>
</evidence>
<feature type="compositionally biased region" description="Basic and acidic residues" evidence="14">
    <location>
        <begin position="1229"/>
        <end position="1249"/>
    </location>
</feature>
<evidence type="ECO:0000256" key="4">
    <source>
        <dbReference type="ARBA" id="ARBA00022454"/>
    </source>
</evidence>
<dbReference type="PANTHER" id="PTHR23196">
    <property type="entry name" value="PAX TRANSCRIPTION ACTIVATION DOMAIN INTERACTING PROTEIN"/>
    <property type="match status" value="1"/>
</dbReference>
<dbReference type="PROSITE" id="PS50006">
    <property type="entry name" value="FHA_DOMAIN"/>
    <property type="match status" value="1"/>
</dbReference>
<feature type="compositionally biased region" description="Polar residues" evidence="14">
    <location>
        <begin position="1475"/>
        <end position="1507"/>
    </location>
</feature>
<feature type="domain" description="BRCT" evidence="16">
    <location>
        <begin position="1808"/>
        <end position="1886"/>
    </location>
</feature>
<dbReference type="Pfam" id="PF16770">
    <property type="entry name" value="RTT107_BRCT_5"/>
    <property type="match status" value="1"/>
</dbReference>
<feature type="domain" description="FHA" evidence="15">
    <location>
        <begin position="54"/>
        <end position="115"/>
    </location>
</feature>
<dbReference type="Gene3D" id="3.40.50.10190">
    <property type="entry name" value="BRCT domain"/>
    <property type="match status" value="2"/>
</dbReference>
<dbReference type="CDD" id="cd22665">
    <property type="entry name" value="FHA_MDC1"/>
    <property type="match status" value="1"/>
</dbReference>
<feature type="compositionally biased region" description="Polar residues" evidence="14">
    <location>
        <begin position="300"/>
        <end position="312"/>
    </location>
</feature>
<feature type="compositionally biased region" description="Polar residues" evidence="14">
    <location>
        <begin position="389"/>
        <end position="407"/>
    </location>
</feature>
<evidence type="ECO:0000256" key="14">
    <source>
        <dbReference type="SAM" id="MobiDB-lite"/>
    </source>
</evidence>
<feature type="compositionally biased region" description="Polar residues" evidence="14">
    <location>
        <begin position="473"/>
        <end position="486"/>
    </location>
</feature>
<dbReference type="Pfam" id="PF16589">
    <property type="entry name" value="BRCT_2"/>
    <property type="match status" value="1"/>
</dbReference>
<dbReference type="InterPro" id="IPR008984">
    <property type="entry name" value="SMAD_FHA_dom_sf"/>
</dbReference>
<feature type="region of interest" description="Disordered" evidence="14">
    <location>
        <begin position="1132"/>
        <end position="1799"/>
    </location>
</feature>
<keyword evidence="4" id="KW-0158">Chromosome</keyword>
<feature type="compositionally biased region" description="Low complexity" evidence="14">
    <location>
        <begin position="1422"/>
        <end position="1437"/>
    </location>
</feature>
<dbReference type="Gene3D" id="2.60.200.20">
    <property type="match status" value="1"/>
</dbReference>
<keyword evidence="6" id="KW-0597">Phosphoprotein</keyword>
<evidence type="ECO:0000313" key="17">
    <source>
        <dbReference type="EMBL" id="KAF3692098.1"/>
    </source>
</evidence>
<keyword evidence="10" id="KW-0007">Acetylation</keyword>
<feature type="compositionally biased region" description="Basic and acidic residues" evidence="14">
    <location>
        <begin position="1157"/>
        <end position="1167"/>
    </location>
</feature>
<evidence type="ECO:0000256" key="9">
    <source>
        <dbReference type="ARBA" id="ARBA00022843"/>
    </source>
</evidence>
<feature type="compositionally biased region" description="Acidic residues" evidence="14">
    <location>
        <begin position="452"/>
        <end position="461"/>
    </location>
</feature>
<dbReference type="InterPro" id="IPR051579">
    <property type="entry name" value="DDR_Transcriptional_Reg"/>
</dbReference>
<feature type="compositionally biased region" description="Polar residues" evidence="14">
    <location>
        <begin position="252"/>
        <end position="264"/>
    </location>
</feature>
<protein>
    <recommendedName>
        <fullName evidence="3">Mediator of DNA damage checkpoint protein 1</fullName>
    </recommendedName>
</protein>
<feature type="compositionally biased region" description="Basic and acidic residues" evidence="14">
    <location>
        <begin position="1256"/>
        <end position="1383"/>
    </location>
</feature>
<feature type="region of interest" description="Disordered" evidence="14">
    <location>
        <begin position="524"/>
        <end position="582"/>
    </location>
</feature>
<evidence type="ECO:0000256" key="7">
    <source>
        <dbReference type="ARBA" id="ARBA00022737"/>
    </source>
</evidence>
<dbReference type="InterPro" id="IPR036420">
    <property type="entry name" value="BRCT_dom_sf"/>
</dbReference>
<evidence type="ECO:0000256" key="10">
    <source>
        <dbReference type="ARBA" id="ARBA00022990"/>
    </source>
</evidence>
<feature type="compositionally biased region" description="Basic and acidic residues" evidence="14">
    <location>
        <begin position="1591"/>
        <end position="1610"/>
    </location>
</feature>
<feature type="region of interest" description="Disordered" evidence="14">
    <location>
        <begin position="958"/>
        <end position="1003"/>
    </location>
</feature>
<dbReference type="EMBL" id="CM015718">
    <property type="protein sequence ID" value="KAF3692098.1"/>
    <property type="molecule type" value="Genomic_DNA"/>
</dbReference>
<keyword evidence="9" id="KW-0832">Ubl conjugation</keyword>
<sequence length="2017" mass="223143">MDSTQMLSDSILESDDEENEQENENKRRRPLAKLYILKNQHMPETEFPLFVGDNVLGRDPNSCTLPLPAPSVSKQHAIISISVYRRRRSHSEVDIEALVWDLGSMNGTHKGRIKLTPNVRYALSDGDSLVVADIPCQYVSCAVNTVLSQEDMRTPVSRNLGSGVKARLPNASGETSGNTSIGSKKCVNSTLKAGMSLTHTPVKTSCLSFEQTPTQPQGTLVPESDSDSDDEIRGGGARGHKPLVSDSDSHKSSPICSTFLSPTNKIVPESEDESPITPSSSTKNSPLKDVSLNKEETDLNEGQQQQTKTQALTILEDSEEDQGKEEERVTPEGTEFDKNGQHAAAKQERNVSLTGDELPVPPPEIFAHATPVFNMENDTDTEGEEERVTSASLVSFNQVSQPPNTDQFHMDSDTDNEDTSYRALKTVPSSNDNSKPPHVVLTIQPEGVSNDSDTDVDDDTAVSDAPTKAKPMSFQSTQIADSSTQPKEFYLDSDTDVEEEMKGGEYEKCKPSSKIDACHTRLDENSVASKSTPAAPRLHLDSDTDDEAIPTPSLSKPKMVFSATESSSTADAEAELNIRPDSDTDVEDNCLVAIPVAVTNLSVSPAIVSDAPLSDSDVNTDVDESSVLSARDMDNQADRRVDNVTDVENNKADIPGEDQIPDLCREKSPGLLLPLLQNCSTPLQLSEGEVANMETQAFLSPSLVPNRSLSCSDSQEDEDFVVAETQSFILHTRNCQGNPRDDHIKDPTQAFDLEYSDDGKDDNSSHGESCQLGLSDSSHLQCQAQVLAMESTQTFLPVNRYVEDIQAYAAISTSERTSAEKAPNLEATQAFGLDVEPARGSVIPEEQAQVDLALEATQAYISEPCSDSEDETGKDDTENTAAEAEPLKCPTSSTLAIAETQPISLFEEEEIMATDKPASIVQQVKSRTQTETEERKENATVLQTHQRLFSEVLSIAETQPIDNLEDEESDDKCDDEDSFPDPRRRKAKPLQLEEEQTQPLTNSETQFMHTDVCEAQAMAISGNEECESDITVPGPQNEEDKTAIETQPMNTVEDKERGQDLIVGFRKRRTGRGLEEGEIQLLTNSDVSTDEIQHLATTNVGQPKRVMGRWSEAGTSGVTFINKGRTLEKLHEEQQAKGCDILKTHTRGKTKALPTNREQRVKSRPHEEEEEVEKPRVRGNKSTRKEKNDKEVEEQLSNERPTESNSLKKQKPKGKEGEEKGAVNPGQQERQKMEEDEREGEQGDTERQHKAYQQEQSERIEKEKKEQERLKAENAENIKLEHERAEKETKEQGEKERYDRVFREKEEKFEREIKQNKERSEYEKAERQNEKLKSREIEKIKRKEQEEKEKLDAEKRELQLKKLERERLEIEREAKEKQRQEKEENMEEQNEPNVPIRGRRAARRTITIQPDQDVPARRTRSRSNSSNSVSSERSASSINPQDSRGRGRGRGVKRASEPPEAAIARSSNRRRTAAGGSSQQESSPLGLRSRSNSSNTLYSEVSSSSFQVRGRGGRQRGRGRKTEPDSIPFVISQSNQNPTAKPATRGQKGKKAEASSVIFQEDDKEEADSQLATTTRRRQQASENASELAASDDKDQTNTEACHDSEDLPQSKRTVRVRAVVSETVVPQGQPNGSQAKDKRIGRKRMLLENTESDSSNSSKLTKGKQKVQPTETREEKGKDETKDEIPVQVKRRGRASSAQGKKIARELPPKVELQEEGEKFEVETVEKREKGRPSAVQSKRQEVQEDNTGTSVQDAKAATLKPRTPTSSVSRKRQTSLDSSPVAKTPRSSSASPAAAAGGRLRVASQSYKVLFTGVVDEAGERVLARLGGSMAKGVADMNCLVTDKVRRTVKFLCAVAKGIPIVTTHWLEKSGKAGSFLPPDAFVVKDPEQEKKFSFSLQDSLRTASSQPLLQGYEIHITKSVKPEPVQMKDIISCSGATFLPRMPSSHKPQTVVISCEEDRLLCGPAVSASLPVFTAEFVLTGILQQKLDFQSYTLSLPTANLPPTGGKGRSRKKT</sequence>
<evidence type="ECO:0000256" key="12">
    <source>
        <dbReference type="ARBA" id="ARBA00023242"/>
    </source>
</evidence>
<feature type="compositionally biased region" description="Polar residues" evidence="14">
    <location>
        <begin position="209"/>
        <end position="218"/>
    </location>
</feature>
<feature type="compositionally biased region" description="Basic and acidic residues" evidence="14">
    <location>
        <begin position="1704"/>
        <end position="1733"/>
    </location>
</feature>
<name>A0A6G1PQ37_CHAAH</name>
<gene>
    <name evidence="17" type="ORF">EXN66_Car007774</name>
</gene>
<feature type="compositionally biased region" description="Acidic residues" evidence="14">
    <location>
        <begin position="963"/>
        <end position="979"/>
    </location>
</feature>
<feature type="compositionally biased region" description="Low complexity" evidence="14">
    <location>
        <begin position="1617"/>
        <end position="1626"/>
    </location>
</feature>
<dbReference type="PROSITE" id="PS50172">
    <property type="entry name" value="BRCT"/>
    <property type="match status" value="1"/>
</dbReference>
<accession>A0A6G1PQ37</accession>
<dbReference type="PANTHER" id="PTHR23196:SF34">
    <property type="entry name" value="MEDIATOR OF DNA DAMAGE CHECKPOINT PROTEIN 1"/>
    <property type="match status" value="1"/>
</dbReference>
<keyword evidence="11" id="KW-0234">DNA repair</keyword>
<dbReference type="Proteomes" id="UP000503349">
    <property type="component" value="Chromosome 7"/>
</dbReference>
<feature type="compositionally biased region" description="Basic and acidic residues" evidence="14">
    <location>
        <begin position="325"/>
        <end position="349"/>
    </location>
</feature>
<evidence type="ECO:0000256" key="8">
    <source>
        <dbReference type="ARBA" id="ARBA00022763"/>
    </source>
</evidence>
<feature type="region of interest" description="Disordered" evidence="14">
    <location>
        <begin position="209"/>
        <end position="488"/>
    </location>
</feature>
<feature type="compositionally biased region" description="Polar residues" evidence="14">
    <location>
        <begin position="172"/>
        <end position="184"/>
    </location>
</feature>
<evidence type="ECO:0000256" key="1">
    <source>
        <dbReference type="ARBA" id="ARBA00004123"/>
    </source>
</evidence>
<keyword evidence="18" id="KW-1185">Reference proteome</keyword>
<evidence type="ECO:0000256" key="13">
    <source>
        <dbReference type="ARBA" id="ARBA00023306"/>
    </source>
</evidence>
<reference evidence="17 18" key="1">
    <citation type="submission" date="2019-02" db="EMBL/GenBank/DDBJ databases">
        <title>Opniocepnalus argus genome.</title>
        <authorList>
            <person name="Zhou C."/>
            <person name="Xiao S."/>
        </authorList>
    </citation>
    <scope>NUCLEOTIDE SEQUENCE [LARGE SCALE GENOMIC DNA]</scope>
    <source>
        <strain evidence="17">OARG1902GOOAL</strain>
        <tissue evidence="17">Muscle</tissue>
    </source>
</reference>
<reference evidence="18" key="2">
    <citation type="submission" date="2019-02" db="EMBL/GenBank/DDBJ databases">
        <title>Opniocepnalus argus Var Kimnra genome.</title>
        <authorList>
            <person name="Zhou C."/>
            <person name="Xiao S."/>
        </authorList>
    </citation>
    <scope>NUCLEOTIDE SEQUENCE [LARGE SCALE GENOMIC DNA]</scope>
</reference>
<feature type="compositionally biased region" description="Basic and acidic residues" evidence="14">
    <location>
        <begin position="1132"/>
        <end position="1143"/>
    </location>
</feature>
<dbReference type="InterPro" id="IPR000253">
    <property type="entry name" value="FHA_dom"/>
</dbReference>
<evidence type="ECO:0000256" key="6">
    <source>
        <dbReference type="ARBA" id="ARBA00022553"/>
    </source>
</evidence>
<evidence type="ECO:0000256" key="3">
    <source>
        <dbReference type="ARBA" id="ARBA00015014"/>
    </source>
</evidence>
<keyword evidence="5" id="KW-1017">Isopeptide bond</keyword>
<organism evidence="17 18">
    <name type="scientific">Channa argus</name>
    <name type="common">Northern snakehead</name>
    <name type="synonym">Ophicephalus argus</name>
    <dbReference type="NCBI Taxonomy" id="215402"/>
    <lineage>
        <taxon>Eukaryota</taxon>
        <taxon>Metazoa</taxon>
        <taxon>Chordata</taxon>
        <taxon>Craniata</taxon>
        <taxon>Vertebrata</taxon>
        <taxon>Euteleostomi</taxon>
        <taxon>Actinopterygii</taxon>
        <taxon>Neopterygii</taxon>
        <taxon>Teleostei</taxon>
        <taxon>Neoteleostei</taxon>
        <taxon>Acanthomorphata</taxon>
        <taxon>Anabantaria</taxon>
        <taxon>Anabantiformes</taxon>
        <taxon>Channoidei</taxon>
        <taxon>Channidae</taxon>
        <taxon>Channa</taxon>
    </lineage>
</organism>
<evidence type="ECO:0000256" key="5">
    <source>
        <dbReference type="ARBA" id="ARBA00022499"/>
    </source>
</evidence>
<proteinExistence type="predicted"/>
<feature type="compositionally biased region" description="Basic and acidic residues" evidence="14">
    <location>
        <begin position="1672"/>
        <end position="1686"/>
    </location>
</feature>
<dbReference type="CDD" id="cd17744">
    <property type="entry name" value="BRCT_MDC1_rpt1"/>
    <property type="match status" value="1"/>
</dbReference>
<feature type="compositionally biased region" description="Polar residues" evidence="14">
    <location>
        <begin position="276"/>
        <end position="285"/>
    </location>
</feature>
<keyword evidence="8" id="KW-0227">DNA damage</keyword>
<evidence type="ECO:0000256" key="2">
    <source>
        <dbReference type="ARBA" id="ARBA00004286"/>
    </source>
</evidence>
<dbReference type="GO" id="GO:0005694">
    <property type="term" value="C:chromosome"/>
    <property type="evidence" value="ECO:0007669"/>
    <property type="project" value="UniProtKB-SubCell"/>
</dbReference>
<feature type="compositionally biased region" description="Low complexity" evidence="14">
    <location>
        <begin position="1787"/>
        <end position="1799"/>
    </location>
</feature>
<dbReference type="SUPFAM" id="SSF52113">
    <property type="entry name" value="BRCT domain"/>
    <property type="match status" value="1"/>
</dbReference>
<feature type="compositionally biased region" description="Acidic residues" evidence="14">
    <location>
        <begin position="12"/>
        <end position="22"/>
    </location>
</feature>
<feature type="region of interest" description="Disordered" evidence="14">
    <location>
        <begin position="1"/>
        <end position="27"/>
    </location>
</feature>
<keyword evidence="12" id="KW-0539">Nucleus</keyword>
<dbReference type="InterPro" id="IPR001357">
    <property type="entry name" value="BRCT_dom"/>
</dbReference>
<keyword evidence="7" id="KW-0677">Repeat</keyword>
<comment type="subcellular location">
    <subcellularLocation>
        <location evidence="2">Chromosome</location>
    </subcellularLocation>
    <subcellularLocation>
        <location evidence="1">Nucleus</location>
    </subcellularLocation>
</comment>
<evidence type="ECO:0000313" key="18">
    <source>
        <dbReference type="Proteomes" id="UP000503349"/>
    </source>
</evidence>
<dbReference type="Pfam" id="PF00498">
    <property type="entry name" value="FHA"/>
    <property type="match status" value="1"/>
</dbReference>
<dbReference type="GO" id="GO:0005634">
    <property type="term" value="C:nucleus"/>
    <property type="evidence" value="ECO:0007669"/>
    <property type="project" value="UniProtKB-SubCell"/>
</dbReference>
<dbReference type="SUPFAM" id="SSF49879">
    <property type="entry name" value="SMAD/FHA domain"/>
    <property type="match status" value="1"/>
</dbReference>
<feature type="region of interest" description="Disordered" evidence="14">
    <location>
        <begin position="158"/>
        <end position="184"/>
    </location>
</feature>
<dbReference type="CDD" id="cd18441">
    <property type="entry name" value="BRCT_MDC1_rpt2"/>
    <property type="match status" value="1"/>
</dbReference>
<evidence type="ECO:0000259" key="16">
    <source>
        <dbReference type="PROSITE" id="PS50172"/>
    </source>
</evidence>
<feature type="region of interest" description="Disordered" evidence="14">
    <location>
        <begin position="863"/>
        <end position="886"/>
    </location>
</feature>
<feature type="compositionally biased region" description="Low complexity" evidence="14">
    <location>
        <begin position="562"/>
        <end position="571"/>
    </location>
</feature>
<evidence type="ECO:0000256" key="11">
    <source>
        <dbReference type="ARBA" id="ARBA00023204"/>
    </source>
</evidence>
<feature type="region of interest" description="Disordered" evidence="14">
    <location>
        <begin position="752"/>
        <end position="772"/>
    </location>
</feature>
<dbReference type="GO" id="GO:0006281">
    <property type="term" value="P:DNA repair"/>
    <property type="evidence" value="ECO:0007669"/>
    <property type="project" value="UniProtKB-KW"/>
</dbReference>